<dbReference type="EMBL" id="JARBDR010000337">
    <property type="protein sequence ID" value="KAJ8315561.1"/>
    <property type="molecule type" value="Genomic_DNA"/>
</dbReference>
<gene>
    <name evidence="1" type="ORF">KUTeg_007711</name>
</gene>
<name>A0ABQ9FE28_TEGGR</name>
<keyword evidence="2" id="KW-1185">Reference proteome</keyword>
<reference evidence="1 2" key="1">
    <citation type="submission" date="2022-12" db="EMBL/GenBank/DDBJ databases">
        <title>Chromosome-level genome of Tegillarca granosa.</title>
        <authorList>
            <person name="Kim J."/>
        </authorList>
    </citation>
    <scope>NUCLEOTIDE SEQUENCE [LARGE SCALE GENOMIC DNA]</scope>
    <source>
        <strain evidence="1">Teg-2019</strain>
        <tissue evidence="1">Adductor muscle</tissue>
    </source>
</reference>
<dbReference type="Proteomes" id="UP001217089">
    <property type="component" value="Unassembled WGS sequence"/>
</dbReference>
<organism evidence="1 2">
    <name type="scientific">Tegillarca granosa</name>
    <name type="common">Malaysian cockle</name>
    <name type="synonym">Anadara granosa</name>
    <dbReference type="NCBI Taxonomy" id="220873"/>
    <lineage>
        <taxon>Eukaryota</taxon>
        <taxon>Metazoa</taxon>
        <taxon>Spiralia</taxon>
        <taxon>Lophotrochozoa</taxon>
        <taxon>Mollusca</taxon>
        <taxon>Bivalvia</taxon>
        <taxon>Autobranchia</taxon>
        <taxon>Pteriomorphia</taxon>
        <taxon>Arcoida</taxon>
        <taxon>Arcoidea</taxon>
        <taxon>Arcidae</taxon>
        <taxon>Tegillarca</taxon>
    </lineage>
</organism>
<sequence>MSGHKKWSQEKSTLFVDNVTNSDVTELFYLLDKCTVVTARDVINTAVNRITDIFNSAARKSFGFKRSQHFRNNSKPWFNKDCLERRKKFHNAKRIYLKNRTDNSKENLNVASKNLMHEFIKTYIIIALCNKKKGIKKERKEKEKKKKGKKALQIHASVIMFDDDTFLPKLHNERDNYRIDTVFLVYQSICNTQLFCFR</sequence>
<protein>
    <submittedName>
        <fullName evidence="1">Uncharacterized protein</fullName>
    </submittedName>
</protein>
<proteinExistence type="predicted"/>
<accession>A0ABQ9FE28</accession>
<evidence type="ECO:0000313" key="1">
    <source>
        <dbReference type="EMBL" id="KAJ8315561.1"/>
    </source>
</evidence>
<evidence type="ECO:0000313" key="2">
    <source>
        <dbReference type="Proteomes" id="UP001217089"/>
    </source>
</evidence>
<comment type="caution">
    <text evidence="1">The sequence shown here is derived from an EMBL/GenBank/DDBJ whole genome shotgun (WGS) entry which is preliminary data.</text>
</comment>